<dbReference type="OrthoDB" id="3930290at2759"/>
<evidence type="ECO:0008006" key="4">
    <source>
        <dbReference type="Google" id="ProtNLM"/>
    </source>
</evidence>
<reference evidence="2 3" key="1">
    <citation type="journal article" date="2013" name="PLoS Genet.">
        <title>Genomic mechanisms accounting for the adaptation to parasitism in nematode-trapping fungi.</title>
        <authorList>
            <person name="Meerupati T."/>
            <person name="Andersson K.M."/>
            <person name="Friman E."/>
            <person name="Kumar D."/>
            <person name="Tunlid A."/>
            <person name="Ahren D."/>
        </authorList>
    </citation>
    <scope>NUCLEOTIDE SEQUENCE [LARGE SCALE GENOMIC DNA]</scope>
    <source>
        <strain evidence="2 3">CBS 200.50</strain>
    </source>
</reference>
<dbReference type="OMA" id="WMMVMAS"/>
<reference evidence="3" key="2">
    <citation type="submission" date="2013-04" db="EMBL/GenBank/DDBJ databases">
        <title>Genomic mechanisms accounting for the adaptation to parasitism in nematode-trapping fungi.</title>
        <authorList>
            <person name="Ahren D.G."/>
        </authorList>
    </citation>
    <scope>NUCLEOTIDE SEQUENCE [LARGE SCALE GENOMIC DNA]</scope>
    <source>
        <strain evidence="3">CBS 200.50</strain>
    </source>
</reference>
<protein>
    <recommendedName>
        <fullName evidence="4">MARVEL domain-containing protein</fullName>
    </recommendedName>
</protein>
<evidence type="ECO:0000313" key="2">
    <source>
        <dbReference type="EMBL" id="EPS35885.1"/>
    </source>
</evidence>
<feature type="transmembrane region" description="Helical" evidence="1">
    <location>
        <begin position="19"/>
        <end position="41"/>
    </location>
</feature>
<keyword evidence="1" id="KW-1133">Transmembrane helix</keyword>
<organism evidence="2 3">
    <name type="scientific">Dactylellina haptotyla (strain CBS 200.50)</name>
    <name type="common">Nematode-trapping fungus</name>
    <name type="synonym">Monacrosporium haptotylum</name>
    <dbReference type="NCBI Taxonomy" id="1284197"/>
    <lineage>
        <taxon>Eukaryota</taxon>
        <taxon>Fungi</taxon>
        <taxon>Dikarya</taxon>
        <taxon>Ascomycota</taxon>
        <taxon>Pezizomycotina</taxon>
        <taxon>Orbiliomycetes</taxon>
        <taxon>Orbiliales</taxon>
        <taxon>Orbiliaceae</taxon>
        <taxon>Dactylellina</taxon>
    </lineage>
</organism>
<keyword evidence="3" id="KW-1185">Reference proteome</keyword>
<keyword evidence="1" id="KW-0472">Membrane</keyword>
<proteinExistence type="predicted"/>
<feature type="transmembrane region" description="Helical" evidence="1">
    <location>
        <begin position="83"/>
        <end position="109"/>
    </location>
</feature>
<gene>
    <name evidence="2" type="ORF">H072_10649</name>
</gene>
<evidence type="ECO:0000313" key="3">
    <source>
        <dbReference type="Proteomes" id="UP000015100"/>
    </source>
</evidence>
<accession>S7ZYT4</accession>
<name>S7ZYT4_DACHA</name>
<dbReference type="HOGENOM" id="CLU_1282957_0_0_1"/>
<dbReference type="Proteomes" id="UP000015100">
    <property type="component" value="Unassembled WGS sequence"/>
</dbReference>
<feature type="transmembrane region" description="Helical" evidence="1">
    <location>
        <begin position="174"/>
        <end position="197"/>
    </location>
</feature>
<dbReference type="eggNOG" id="ENOG502S71G">
    <property type="taxonomic scope" value="Eukaryota"/>
</dbReference>
<sequence length="215" mass="24349">MADEVEIEYRAYRWPRDVFTYWVVLLGLFSIIVLSIYAQFVAVQNALERPQPWYFVMSLAVAVLTLFFILTILMLFQLRMVTPFFMLAFSFIGFVLWLVALIGSSLALFSDQNNDANDYCHDSGILWAPSQTVVTTSGPGYTGYEGTGTVTAQVLIYAAQSQLSTFLWHQLCGVWKAAFVFQLFTLLEFVYMVYLAFDVLAADKKDVADIIDVEG</sequence>
<comment type="caution">
    <text evidence="2">The sequence shown here is derived from an EMBL/GenBank/DDBJ whole genome shotgun (WGS) entry which is preliminary data.</text>
</comment>
<dbReference type="EMBL" id="AQGS01001006">
    <property type="protein sequence ID" value="EPS35885.1"/>
    <property type="molecule type" value="Genomic_DNA"/>
</dbReference>
<keyword evidence="1" id="KW-0812">Transmembrane</keyword>
<evidence type="ECO:0000256" key="1">
    <source>
        <dbReference type="SAM" id="Phobius"/>
    </source>
</evidence>
<dbReference type="AlphaFoldDB" id="S7ZYT4"/>
<dbReference type="STRING" id="1284197.S7ZYT4"/>
<feature type="transmembrane region" description="Helical" evidence="1">
    <location>
        <begin position="53"/>
        <end position="76"/>
    </location>
</feature>